<keyword evidence="8" id="KW-0677">Repeat</keyword>
<dbReference type="GO" id="GO:0046872">
    <property type="term" value="F:metal ion binding"/>
    <property type="evidence" value="ECO:0007669"/>
    <property type="project" value="UniProtKB-KW"/>
</dbReference>
<keyword evidence="5 18" id="KW-0812">Transmembrane</keyword>
<feature type="disulfide bond" evidence="17">
    <location>
        <begin position="550"/>
        <end position="553"/>
    </location>
</feature>
<evidence type="ECO:0000256" key="7">
    <source>
        <dbReference type="ARBA" id="ARBA00022729"/>
    </source>
</evidence>
<evidence type="ECO:0000256" key="11">
    <source>
        <dbReference type="ARBA" id="ARBA00022889"/>
    </source>
</evidence>
<dbReference type="Gene3D" id="3.40.50.410">
    <property type="entry name" value="von Willebrand factor, type A domain"/>
    <property type="match status" value="1"/>
</dbReference>
<evidence type="ECO:0000256" key="9">
    <source>
        <dbReference type="ARBA" id="ARBA00022837"/>
    </source>
</evidence>
<evidence type="ECO:0000256" key="12">
    <source>
        <dbReference type="ARBA" id="ARBA00022989"/>
    </source>
</evidence>
<evidence type="ECO:0000256" key="3">
    <source>
        <dbReference type="ARBA" id="ARBA00022475"/>
    </source>
</evidence>
<dbReference type="GO" id="GO:0009986">
    <property type="term" value="C:cell surface"/>
    <property type="evidence" value="ECO:0007669"/>
    <property type="project" value="TreeGrafter"/>
</dbReference>
<dbReference type="Pfam" id="PF17205">
    <property type="entry name" value="PSI_integrin"/>
    <property type="match status" value="1"/>
</dbReference>
<evidence type="ECO:0000313" key="23">
    <source>
        <dbReference type="Proteomes" id="UP000095300"/>
    </source>
</evidence>
<dbReference type="InterPro" id="IPR002369">
    <property type="entry name" value="Integrin_bsu_VWA"/>
</dbReference>
<evidence type="ECO:0000256" key="14">
    <source>
        <dbReference type="ARBA" id="ARBA00023136"/>
    </source>
</evidence>
<dbReference type="OrthoDB" id="410592at2759"/>
<keyword evidence="13 18" id="KW-0401">Integrin</keyword>
<dbReference type="Proteomes" id="UP000095300">
    <property type="component" value="Unassembled WGS sequence"/>
</dbReference>
<reference evidence="22" key="1">
    <citation type="submission" date="2020-05" db="UniProtKB">
        <authorList>
            <consortium name="EnsemblMetazoa"/>
        </authorList>
    </citation>
    <scope>IDENTIFICATION</scope>
    <source>
        <strain evidence="22">USDA</strain>
    </source>
</reference>
<dbReference type="KEGG" id="scac:106081207"/>
<feature type="disulfide bond" evidence="17">
    <location>
        <begin position="610"/>
        <end position="619"/>
    </location>
</feature>
<evidence type="ECO:0000256" key="16">
    <source>
        <dbReference type="ARBA" id="ARBA00023180"/>
    </source>
</evidence>
<dbReference type="SMART" id="SM00423">
    <property type="entry name" value="PSI"/>
    <property type="match status" value="1"/>
</dbReference>
<evidence type="ECO:0000256" key="17">
    <source>
        <dbReference type="PIRSR" id="PIRSR002512-1"/>
    </source>
</evidence>
<gene>
    <name evidence="22" type="primary">106081207</name>
</gene>
<feature type="transmembrane region" description="Helical" evidence="19">
    <location>
        <begin position="721"/>
        <end position="747"/>
    </location>
</feature>
<evidence type="ECO:0000256" key="1">
    <source>
        <dbReference type="ARBA" id="ARBA00004251"/>
    </source>
</evidence>
<dbReference type="GO" id="GO:0007229">
    <property type="term" value="P:integrin-mediated signaling pathway"/>
    <property type="evidence" value="ECO:0007669"/>
    <property type="project" value="UniProtKB-KW"/>
</dbReference>
<dbReference type="InterPro" id="IPR013111">
    <property type="entry name" value="EGF_extracell"/>
</dbReference>
<feature type="disulfide bond" evidence="17">
    <location>
        <begin position="571"/>
        <end position="580"/>
    </location>
</feature>
<dbReference type="Pfam" id="PF07974">
    <property type="entry name" value="EGF_2"/>
    <property type="match status" value="1"/>
</dbReference>
<dbReference type="GO" id="GO:0033627">
    <property type="term" value="P:cell adhesion mediated by integrin"/>
    <property type="evidence" value="ECO:0007669"/>
    <property type="project" value="TreeGrafter"/>
</dbReference>
<dbReference type="InterPro" id="IPR032695">
    <property type="entry name" value="Integrin_dom_sf"/>
</dbReference>
<evidence type="ECO:0000256" key="10">
    <source>
        <dbReference type="ARBA" id="ARBA00022842"/>
    </source>
</evidence>
<evidence type="ECO:0000256" key="8">
    <source>
        <dbReference type="ARBA" id="ARBA00022737"/>
    </source>
</evidence>
<dbReference type="InterPro" id="IPR033760">
    <property type="entry name" value="Integrin_beta_N"/>
</dbReference>
<feature type="signal peptide" evidence="20">
    <location>
        <begin position="1"/>
        <end position="22"/>
    </location>
</feature>
<keyword evidence="11 18" id="KW-0130">Cell adhesion</keyword>
<dbReference type="GO" id="GO:0007160">
    <property type="term" value="P:cell-matrix adhesion"/>
    <property type="evidence" value="ECO:0007669"/>
    <property type="project" value="TreeGrafter"/>
</dbReference>
<keyword evidence="4" id="KW-0245">EGF-like domain</keyword>
<dbReference type="GO" id="GO:0016477">
    <property type="term" value="P:cell migration"/>
    <property type="evidence" value="ECO:0007669"/>
    <property type="project" value="TreeGrafter"/>
</dbReference>
<keyword evidence="6" id="KW-0479">Metal-binding</keyword>
<keyword evidence="14 19" id="KW-0472">Membrane</keyword>
<proteinExistence type="inferred from homology"/>
<evidence type="ECO:0000256" key="15">
    <source>
        <dbReference type="ARBA" id="ARBA00023157"/>
    </source>
</evidence>
<dbReference type="PIRSF" id="PIRSF002512">
    <property type="entry name" value="Integrin_B"/>
    <property type="match status" value="1"/>
</dbReference>
<dbReference type="Gene3D" id="2.10.25.10">
    <property type="entry name" value="Laminin"/>
    <property type="match status" value="2"/>
</dbReference>
<keyword evidence="10" id="KW-0460">Magnesium</keyword>
<keyword evidence="9" id="KW-0106">Calcium</keyword>
<feature type="disulfide bond" evidence="17">
    <location>
        <begin position="35"/>
        <end position="67"/>
    </location>
</feature>
<feature type="disulfide bond" evidence="17">
    <location>
        <begin position="636"/>
        <end position="716"/>
    </location>
</feature>
<keyword evidence="3" id="KW-1003">Cell membrane</keyword>
<keyword evidence="16" id="KW-0325">Glycoprotein</keyword>
<sequence>MSDLYKFLIIGIICLNLDAIRSDNPCVFVDTCERCLEADFSCAWCTDKLYRFRSRCLNRTQLLEHGCRADHIYENEPEFYTLTDVPLKDYDMGTDSSVQVKPQRVYLKLVKSHSERIKLSYRPASNNPLDLYVLMDLTWTMKDDRETLVKLGYELATTLKNLTSNYRLGFGSFADKQEMPMITPELKMNPCAKAGQVCEPTYGFRHHLHLTEDAKRFVKSVKESKITGNLDNLEGGLDALMQVLVCSQEIGWKKEARKVVILVTDGFMHFAGDGLLAGITRKNDKKCHLSADGEYLGSLIYDYPSLEEIYRELMKRKISVIFAVTEDVVPTYRELSGLMKEMSQVEILSEDSSNILELIEKSYDRFIKRTQFSDNSPDFIKIEYKTDCGGQFPTLRKRNYCNDVELGKTVEFYIDVTLTDYPKDGIYTHKIRIDESALNEYMEIEVEIQKPCTCSEELDVNDENGRFQCNNNGFMHCGMCQCDAAWTGTSCTCPTDPTNATTTEAIENFCRRPYDLSKPDDLGPVCSNRGTCECGHCFCFPGFEGTFCECPECDVDCDLRKADCICGQCVCKYGWSGNRCNCEDSLDGCIGPTGEICSDRGYCECGECVCDEPYVGKFCEIGSETENKICTFYEACVTCLIEENTKTGKCGNVSEICGKAEKLEKFTTVFVKDELDIENRCLARVENEYGIPCDHYFTYQMVAHMENYLLIQVNVCEPLNYMAVIGFVSLATFFLGLLLICIIWGCIRAKDKREYARFMADQENSYMEHSPIYRDPIGRFVVPKAVNRKQSNPFL</sequence>
<feature type="disulfide bond" evidence="17">
    <location>
        <begin position="477"/>
        <end position="526"/>
    </location>
</feature>
<evidence type="ECO:0000256" key="5">
    <source>
        <dbReference type="ARBA" id="ARBA00022692"/>
    </source>
</evidence>
<dbReference type="SUPFAM" id="SSF69179">
    <property type="entry name" value="Integrin domains"/>
    <property type="match status" value="1"/>
</dbReference>
<feature type="disulfide bond" evidence="17">
    <location>
        <begin position="582"/>
        <end position="589"/>
    </location>
</feature>
<dbReference type="Pfam" id="PF08725">
    <property type="entry name" value="Integrin_b_cyt"/>
    <property type="match status" value="1"/>
</dbReference>
<feature type="disulfide bond" evidence="17">
    <location>
        <begin position="630"/>
        <end position="639"/>
    </location>
</feature>
<dbReference type="PRINTS" id="PR01186">
    <property type="entry name" value="INTEGRINB"/>
</dbReference>
<name>A0A1I8P121_STOCA</name>
<dbReference type="PROSITE" id="PS50234">
    <property type="entry name" value="VWFA"/>
    <property type="match status" value="1"/>
</dbReference>
<dbReference type="GO" id="GO:0008305">
    <property type="term" value="C:integrin complex"/>
    <property type="evidence" value="ECO:0007669"/>
    <property type="project" value="TreeGrafter"/>
</dbReference>
<feature type="disulfide bond" evidence="17">
    <location>
        <begin position="539"/>
        <end position="548"/>
    </location>
</feature>
<feature type="disulfide bond" evidence="17">
    <location>
        <begin position="246"/>
        <end position="287"/>
    </location>
</feature>
<dbReference type="SMART" id="SM00187">
    <property type="entry name" value="INB"/>
    <property type="match status" value="1"/>
</dbReference>
<dbReference type="SUPFAM" id="SSF53300">
    <property type="entry name" value="vWA-like"/>
    <property type="match status" value="1"/>
</dbReference>
<dbReference type="Pfam" id="PF00362">
    <property type="entry name" value="Integrin_beta"/>
    <property type="match status" value="1"/>
</dbReference>
<comment type="subcellular location">
    <subcellularLocation>
        <location evidence="1 18">Cell membrane</location>
        <topology evidence="1 18">Single-pass type I membrane protein</topology>
    </subcellularLocation>
</comment>
<dbReference type="SUPFAM" id="SSF57196">
    <property type="entry name" value="EGF/Laminin"/>
    <property type="match status" value="2"/>
</dbReference>
<dbReference type="AlphaFoldDB" id="A0A1I8P121"/>
<dbReference type="InterPro" id="IPR015812">
    <property type="entry name" value="Integrin_bsu"/>
</dbReference>
<feature type="disulfide bond" evidence="17">
    <location>
        <begin position="603"/>
        <end position="608"/>
    </location>
</feature>
<dbReference type="FunFam" id="3.40.50.410:FF:000002">
    <property type="entry name" value="Integrin beta"/>
    <property type="match status" value="1"/>
</dbReference>
<dbReference type="Gene3D" id="3.30.1680.10">
    <property type="entry name" value="ligand-binding face of the semaphorins, domain 2"/>
    <property type="match status" value="1"/>
</dbReference>
<feature type="disulfide bond" evidence="17">
    <location>
        <begin position="191"/>
        <end position="198"/>
    </location>
</feature>
<dbReference type="Gene3D" id="2.60.40.1510">
    <property type="entry name" value="ntegrin, alpha v. Chain A, domain 3"/>
    <property type="match status" value="1"/>
</dbReference>
<accession>A0A1I8P121</accession>
<evidence type="ECO:0000256" key="2">
    <source>
        <dbReference type="ARBA" id="ARBA00007449"/>
    </source>
</evidence>
<dbReference type="InterPro" id="IPR014836">
    <property type="entry name" value="Integrin_bsu_cyt_dom"/>
</dbReference>
<feature type="disulfide bond" evidence="17">
    <location>
        <begin position="45"/>
        <end position="56"/>
    </location>
</feature>
<dbReference type="SMART" id="SM01241">
    <property type="entry name" value="Integrin_b_cyt"/>
    <property type="match status" value="1"/>
</dbReference>
<evidence type="ECO:0000256" key="4">
    <source>
        <dbReference type="ARBA" id="ARBA00022536"/>
    </source>
</evidence>
<organism evidence="22 23">
    <name type="scientific">Stomoxys calcitrans</name>
    <name type="common">Stable fly</name>
    <name type="synonym">Conops calcitrans</name>
    <dbReference type="NCBI Taxonomy" id="35570"/>
    <lineage>
        <taxon>Eukaryota</taxon>
        <taxon>Metazoa</taxon>
        <taxon>Ecdysozoa</taxon>
        <taxon>Arthropoda</taxon>
        <taxon>Hexapoda</taxon>
        <taxon>Insecta</taxon>
        <taxon>Pterygota</taxon>
        <taxon>Neoptera</taxon>
        <taxon>Endopterygota</taxon>
        <taxon>Diptera</taxon>
        <taxon>Brachycera</taxon>
        <taxon>Muscomorpha</taxon>
        <taxon>Muscoidea</taxon>
        <taxon>Muscidae</taxon>
        <taxon>Stomoxys</taxon>
    </lineage>
</organism>
<evidence type="ECO:0000256" key="19">
    <source>
        <dbReference type="SAM" id="Phobius"/>
    </source>
</evidence>
<dbReference type="EnsemblMetazoa" id="SCAU003882-RB">
    <property type="protein sequence ID" value="SCAU003882-PB"/>
    <property type="gene ID" value="SCAU003882"/>
</dbReference>
<dbReference type="PANTHER" id="PTHR10082:SF59">
    <property type="entry name" value="INTEGRIN BETA-NU"/>
    <property type="match status" value="1"/>
</dbReference>
<dbReference type="GO" id="GO:0005178">
    <property type="term" value="F:integrin binding"/>
    <property type="evidence" value="ECO:0007669"/>
    <property type="project" value="TreeGrafter"/>
</dbReference>
<feature type="disulfide bond" evidence="17">
    <location>
        <begin position="532"/>
        <end position="537"/>
    </location>
</feature>
<evidence type="ECO:0000259" key="21">
    <source>
        <dbReference type="PROSITE" id="PS50234"/>
    </source>
</evidence>
<keyword evidence="23" id="KW-1185">Reference proteome</keyword>
<evidence type="ECO:0000256" key="6">
    <source>
        <dbReference type="ARBA" id="ARBA00022723"/>
    </source>
</evidence>
<keyword evidence="12 19" id="KW-1133">Transmembrane helix</keyword>
<dbReference type="Gene3D" id="1.20.5.100">
    <property type="entry name" value="Cytochrome c1, transmembrane anchor, C-terminal"/>
    <property type="match status" value="1"/>
</dbReference>
<dbReference type="VEuPathDB" id="VectorBase:SCAU003882"/>
<feature type="disulfide bond" evidence="17">
    <location>
        <begin position="32"/>
        <end position="42"/>
    </location>
</feature>
<feature type="disulfide bond" evidence="17">
    <location>
        <begin position="564"/>
        <end position="569"/>
    </location>
</feature>
<dbReference type="GO" id="GO:0007157">
    <property type="term" value="P:heterophilic cell-cell adhesion via plasma membrane cell adhesion molecules"/>
    <property type="evidence" value="ECO:0007669"/>
    <property type="project" value="UniProtKB-ARBA"/>
</dbReference>
<dbReference type="GO" id="GO:0005925">
    <property type="term" value="C:focal adhesion"/>
    <property type="evidence" value="ECO:0007669"/>
    <property type="project" value="TreeGrafter"/>
</dbReference>
<dbReference type="InterPro" id="IPR002035">
    <property type="entry name" value="VWF_A"/>
</dbReference>
<dbReference type="PANTHER" id="PTHR10082">
    <property type="entry name" value="INTEGRIN BETA SUBUNIT"/>
    <property type="match status" value="1"/>
</dbReference>
<feature type="disulfide bond" evidence="17">
    <location>
        <begin position="566"/>
        <end position="597"/>
    </location>
</feature>
<evidence type="ECO:0000256" key="18">
    <source>
        <dbReference type="RuleBase" id="RU000633"/>
    </source>
</evidence>
<dbReference type="STRING" id="35570.A0A1I8P121"/>
<feature type="domain" description="VWFA" evidence="21">
    <location>
        <begin position="130"/>
        <end position="366"/>
    </location>
</feature>
<evidence type="ECO:0000256" key="13">
    <source>
        <dbReference type="ARBA" id="ARBA00023037"/>
    </source>
</evidence>
<evidence type="ECO:0000313" key="22">
    <source>
        <dbReference type="EnsemblMetazoa" id="SCAU003882-PB"/>
    </source>
</evidence>
<evidence type="ECO:0000256" key="20">
    <source>
        <dbReference type="SAM" id="SignalP"/>
    </source>
</evidence>
<dbReference type="InterPro" id="IPR036465">
    <property type="entry name" value="vWFA_dom_sf"/>
</dbReference>
<keyword evidence="7 20" id="KW-0732">Signal</keyword>
<protein>
    <recommendedName>
        <fullName evidence="18">Integrin beta</fullName>
    </recommendedName>
</protein>
<keyword evidence="15 17" id="KW-1015">Disulfide bond</keyword>
<feature type="chain" id="PRO_5009325950" description="Integrin beta" evidence="20">
    <location>
        <begin position="23"/>
        <end position="795"/>
    </location>
</feature>
<dbReference type="SMART" id="SM00327">
    <property type="entry name" value="VWA"/>
    <property type="match status" value="1"/>
</dbReference>
<dbReference type="InterPro" id="IPR016201">
    <property type="entry name" value="PSI"/>
</dbReference>
<feature type="disulfide bond" evidence="17">
    <location>
        <begin position="482"/>
        <end position="491"/>
    </location>
</feature>
<comment type="similarity">
    <text evidence="2 18">Belongs to the integrin beta chain family.</text>
</comment>
<dbReference type="SUPFAM" id="SSF103575">
    <property type="entry name" value="Plexin repeat"/>
    <property type="match status" value="1"/>
</dbReference>